<accession>A0AAT9UP67</accession>
<evidence type="ECO:0000313" key="1">
    <source>
        <dbReference type="EMBL" id="WHV01422.1"/>
    </source>
</evidence>
<organism evidence="1">
    <name type="scientific">Condorpox virus</name>
    <dbReference type="NCBI Taxonomy" id="3049970"/>
    <lineage>
        <taxon>Viruses</taxon>
        <taxon>Varidnaviria</taxon>
        <taxon>Bamfordvirae</taxon>
        <taxon>Nucleocytoviricota</taxon>
        <taxon>Pokkesviricetes</taxon>
        <taxon>Chitovirales</taxon>
        <taxon>Poxviridae</taxon>
        <taxon>Chordopoxvirinae</taxon>
        <taxon>Avipoxvirus</taxon>
    </lineage>
</organism>
<sequence>MGNASSMIYKGNNNSCITCYSNYKLVDGEKIKLMDLFTVLSNTDKNVMLDYITNSLFSCWNQEFHLFLMLLRDTEVDGIIKDNLVTNLNIINEDKQSTEKLKYIEKMILSIDEEISEFYSIDCNEKNNMINDKIDIFSKNGDFKAYLFLNRLLKSSLNSTTNQAKTIFCNSDDMFRRISASIEEAVNYRKSTNN</sequence>
<protein>
    <submittedName>
        <fullName evidence="1">Uncharacterized protein</fullName>
    </submittedName>
</protein>
<gene>
    <name evidence="1" type="ORF">CDPV99-306</name>
</gene>
<reference evidence="1" key="1">
    <citation type="submission" date="2023-04" db="EMBL/GenBank/DDBJ databases">
        <title>Genomic characterization of avipoxvirus isolates from Andean condor (Vultur gryphus).</title>
        <authorList>
            <person name="Butt S.L."/>
            <person name="Do Nascimento G.M."/>
            <person name="Tripathy D.N."/>
            <person name="Diel D.G."/>
        </authorList>
    </citation>
    <scope>NUCLEOTIDE SEQUENCE</scope>
    <source>
        <strain evidence="1">CDPV99</strain>
    </source>
</reference>
<dbReference type="EMBL" id="OQ865376">
    <property type="protein sequence ID" value="WHV01422.1"/>
    <property type="molecule type" value="Genomic_DNA"/>
</dbReference>
<proteinExistence type="predicted"/>
<name>A0AAT9UP67_9POXV</name>